<evidence type="ECO:0000256" key="1">
    <source>
        <dbReference type="ARBA" id="ARBA00004429"/>
    </source>
</evidence>
<evidence type="ECO:0000256" key="6">
    <source>
        <dbReference type="ARBA" id="ARBA00022519"/>
    </source>
</evidence>
<evidence type="ECO:0000256" key="8">
    <source>
        <dbReference type="ARBA" id="ARBA00022692"/>
    </source>
</evidence>
<organism evidence="21 22">
    <name type="scientific">Neptunomonas phycophila</name>
    <dbReference type="NCBI Taxonomy" id="1572645"/>
    <lineage>
        <taxon>Bacteria</taxon>
        <taxon>Pseudomonadati</taxon>
        <taxon>Pseudomonadota</taxon>
        <taxon>Gammaproteobacteria</taxon>
        <taxon>Oceanospirillales</taxon>
        <taxon>Oceanospirillaceae</taxon>
        <taxon>Neptunomonas</taxon>
    </lineage>
</organism>
<evidence type="ECO:0000256" key="4">
    <source>
        <dbReference type="ARBA" id="ARBA00011903"/>
    </source>
</evidence>
<feature type="transmembrane region" description="Helical" evidence="17">
    <location>
        <begin position="33"/>
        <end position="53"/>
    </location>
</feature>
<dbReference type="EC" id="2.7.10.2" evidence="4"/>
<feature type="domain" description="Tyrosine-protein kinase G-rich" evidence="20">
    <location>
        <begin position="392"/>
        <end position="466"/>
    </location>
</feature>
<feature type="transmembrane region" description="Helical" evidence="17">
    <location>
        <begin position="446"/>
        <end position="466"/>
    </location>
</feature>
<keyword evidence="16" id="KW-0175">Coiled coil</keyword>
<dbReference type="RefSeq" id="WP_303551499.1">
    <property type="nucleotide sequence ID" value="NZ_JAUOPG010000009.1"/>
</dbReference>
<evidence type="ECO:0000256" key="7">
    <source>
        <dbReference type="ARBA" id="ARBA00022679"/>
    </source>
</evidence>
<dbReference type="Gene3D" id="3.40.50.300">
    <property type="entry name" value="P-loop containing nucleotide triphosphate hydrolases"/>
    <property type="match status" value="1"/>
</dbReference>
<protein>
    <recommendedName>
        <fullName evidence="4">non-specific protein-tyrosine kinase</fullName>
        <ecNumber evidence="4">2.7.10.2</ecNumber>
    </recommendedName>
</protein>
<dbReference type="GO" id="GO:0004715">
    <property type="term" value="F:non-membrane spanning protein tyrosine kinase activity"/>
    <property type="evidence" value="ECO:0007669"/>
    <property type="project" value="UniProtKB-EC"/>
</dbReference>
<comment type="catalytic activity">
    <reaction evidence="15">
        <text>L-tyrosyl-[protein] + ATP = O-phospho-L-tyrosyl-[protein] + ADP + H(+)</text>
        <dbReference type="Rhea" id="RHEA:10596"/>
        <dbReference type="Rhea" id="RHEA-COMP:10136"/>
        <dbReference type="Rhea" id="RHEA-COMP:20101"/>
        <dbReference type="ChEBI" id="CHEBI:15378"/>
        <dbReference type="ChEBI" id="CHEBI:30616"/>
        <dbReference type="ChEBI" id="CHEBI:46858"/>
        <dbReference type="ChEBI" id="CHEBI:61978"/>
        <dbReference type="ChEBI" id="CHEBI:456216"/>
        <dbReference type="EC" id="2.7.10.2"/>
    </reaction>
</comment>
<evidence type="ECO:0000256" key="15">
    <source>
        <dbReference type="ARBA" id="ARBA00051245"/>
    </source>
</evidence>
<dbReference type="SUPFAM" id="SSF52540">
    <property type="entry name" value="P-loop containing nucleoside triphosphate hydrolases"/>
    <property type="match status" value="1"/>
</dbReference>
<feature type="domain" description="AAA" evidence="19">
    <location>
        <begin position="537"/>
        <end position="667"/>
    </location>
</feature>
<comment type="similarity">
    <text evidence="3">Belongs to the etk/wzc family.</text>
</comment>
<evidence type="ECO:0000259" key="20">
    <source>
        <dbReference type="Pfam" id="PF13807"/>
    </source>
</evidence>
<evidence type="ECO:0000256" key="5">
    <source>
        <dbReference type="ARBA" id="ARBA00022475"/>
    </source>
</evidence>
<dbReference type="InterPro" id="IPR005702">
    <property type="entry name" value="Wzc-like_C"/>
</dbReference>
<keyword evidence="8 17" id="KW-0812">Transmembrane</keyword>
<keyword evidence="7 21" id="KW-0808">Transferase</keyword>
<comment type="subcellular location">
    <subcellularLocation>
        <location evidence="1">Cell inner membrane</location>
        <topology evidence="1">Multi-pass membrane protein</topology>
    </subcellularLocation>
</comment>
<feature type="coiled-coil region" evidence="16">
    <location>
        <begin position="220"/>
        <end position="247"/>
    </location>
</feature>
<dbReference type="InterPro" id="IPR027417">
    <property type="entry name" value="P-loop_NTPase"/>
</dbReference>
<evidence type="ECO:0000313" key="21">
    <source>
        <dbReference type="EMBL" id="MDO6454721.1"/>
    </source>
</evidence>
<dbReference type="PANTHER" id="PTHR32309:SF13">
    <property type="entry name" value="FERRIC ENTEROBACTIN TRANSPORT PROTEIN FEPE"/>
    <property type="match status" value="1"/>
</dbReference>
<dbReference type="InterPro" id="IPR050445">
    <property type="entry name" value="Bact_polysacc_biosynth/exp"/>
</dbReference>
<keyword evidence="13 17" id="KW-0472">Membrane</keyword>
<dbReference type="Pfam" id="PF13614">
    <property type="entry name" value="AAA_31"/>
    <property type="match status" value="1"/>
</dbReference>
<evidence type="ECO:0000256" key="2">
    <source>
        <dbReference type="ARBA" id="ARBA00007316"/>
    </source>
</evidence>
<name>A0AAW7XK08_9GAMM</name>
<evidence type="ECO:0000256" key="11">
    <source>
        <dbReference type="ARBA" id="ARBA00022840"/>
    </source>
</evidence>
<evidence type="ECO:0000256" key="9">
    <source>
        <dbReference type="ARBA" id="ARBA00022741"/>
    </source>
</evidence>
<evidence type="ECO:0000256" key="12">
    <source>
        <dbReference type="ARBA" id="ARBA00022989"/>
    </source>
</evidence>
<dbReference type="Proteomes" id="UP001169862">
    <property type="component" value="Unassembled WGS sequence"/>
</dbReference>
<comment type="caution">
    <text evidence="21">The sequence shown here is derived from an EMBL/GenBank/DDBJ whole genome shotgun (WGS) entry which is preliminary data.</text>
</comment>
<keyword evidence="10" id="KW-0418">Kinase</keyword>
<dbReference type="NCBIfam" id="TIGR01007">
    <property type="entry name" value="eps_fam"/>
    <property type="match status" value="1"/>
</dbReference>
<dbReference type="CDD" id="cd05387">
    <property type="entry name" value="BY-kinase"/>
    <property type="match status" value="1"/>
</dbReference>
<dbReference type="InterPro" id="IPR025669">
    <property type="entry name" value="AAA_dom"/>
</dbReference>
<keyword evidence="11" id="KW-0067">ATP-binding</keyword>
<comment type="similarity">
    <text evidence="2">Belongs to the CpsD/CapB family.</text>
</comment>
<evidence type="ECO:0000256" key="13">
    <source>
        <dbReference type="ARBA" id="ARBA00023136"/>
    </source>
</evidence>
<dbReference type="GO" id="GO:0005524">
    <property type="term" value="F:ATP binding"/>
    <property type="evidence" value="ECO:0007669"/>
    <property type="project" value="UniProtKB-KW"/>
</dbReference>
<reference evidence="21" key="1">
    <citation type="submission" date="2023-07" db="EMBL/GenBank/DDBJ databases">
        <title>Genome content predicts the carbon catabolic preferences of heterotrophic bacteria.</title>
        <authorList>
            <person name="Gralka M."/>
        </authorList>
    </citation>
    <scope>NUCLEOTIDE SEQUENCE</scope>
    <source>
        <strain evidence="21">I2M16</strain>
    </source>
</reference>
<evidence type="ECO:0000256" key="16">
    <source>
        <dbReference type="SAM" id="Coils"/>
    </source>
</evidence>
<dbReference type="Pfam" id="PF02706">
    <property type="entry name" value="Wzz"/>
    <property type="match status" value="1"/>
</dbReference>
<evidence type="ECO:0000256" key="10">
    <source>
        <dbReference type="ARBA" id="ARBA00022777"/>
    </source>
</evidence>
<evidence type="ECO:0000256" key="3">
    <source>
        <dbReference type="ARBA" id="ARBA00008883"/>
    </source>
</evidence>
<dbReference type="PANTHER" id="PTHR32309">
    <property type="entry name" value="TYROSINE-PROTEIN KINASE"/>
    <property type="match status" value="1"/>
</dbReference>
<proteinExistence type="inferred from homology"/>
<evidence type="ECO:0000259" key="19">
    <source>
        <dbReference type="Pfam" id="PF13614"/>
    </source>
</evidence>
<keyword evidence="6" id="KW-0997">Cell inner membrane</keyword>
<feature type="domain" description="Polysaccharide chain length determinant N-terminal" evidence="18">
    <location>
        <begin position="19"/>
        <end position="108"/>
    </location>
</feature>
<sequence>MDIQKEQGALDRLLQDDVIDLRQYWQTIMRHKWGIIGFAFVVTLLTTLAVYSLTPIYRATATLLIESQQANVVSIEEVYGLEGAQSEYFTTQFEILKSRMLAEKVVERLNLVEHPLYNQPKEPLLPFDLNWRDWIPVELPGAEQETTELDKRREVVDAFMSDLSIEPVRKSQLVKISYESPDKQLAADVANAVGEAYIESNLEAKLELTLKASSWLSGRLEGLRSDLTAAEQRLQQYREEEKIVGERGGLDIASQELELVATKLVEARRDRLESESLYKQIRAIGKSDPTRLELVPGVLQHPLVQRMKEAYAQVEQKRSELAKRYGPKHPNMQSVNSELRNARQALDKQILSVVNGIETTYKVALANERSLQGSLDGTKGNIQSLSRKEYRLRELQQDVDAKRAIFNTFLKRFNETSATGDLNTANARISDPAVVPIEAAKPKKKLIVALAFVVSSLFGVMFAFLLQALNNTVKTPAEVESRLGETMLGLLPLLPRRRKNPNQSYRHFLDMPQSPYSEALRTIRTGLILSALDADNKIVSVTSSVPGEGKATLSLGLAFATGQMENVLLIDADMRRPAVSRALGLDKSHAGLSNLVAGTAQLSECIQRYEEGNIDVLSAGTIPPNPSELLSSKRFASVLELLQTKYDRIVIDSAPCQAVSDAMILASQVGAMIYVVKSDSTPHQQARSGLKRLHEAKAPIVGVVLNQVDVKKTAKYGAEQYGGYYDVYGYSGAK</sequence>
<dbReference type="Pfam" id="PF13807">
    <property type="entry name" value="GNVR"/>
    <property type="match status" value="1"/>
</dbReference>
<dbReference type="InterPro" id="IPR032807">
    <property type="entry name" value="GNVR"/>
</dbReference>
<evidence type="ECO:0000256" key="14">
    <source>
        <dbReference type="ARBA" id="ARBA00023137"/>
    </source>
</evidence>
<dbReference type="InterPro" id="IPR003856">
    <property type="entry name" value="LPS_length_determ_N"/>
</dbReference>
<keyword evidence="12 17" id="KW-1133">Transmembrane helix</keyword>
<keyword evidence="14" id="KW-0829">Tyrosine-protein kinase</keyword>
<dbReference type="AlphaFoldDB" id="A0AAW7XK08"/>
<dbReference type="GO" id="GO:0005886">
    <property type="term" value="C:plasma membrane"/>
    <property type="evidence" value="ECO:0007669"/>
    <property type="project" value="UniProtKB-SubCell"/>
</dbReference>
<gene>
    <name evidence="21" type="ORF">Q4490_14195</name>
</gene>
<accession>A0AAW7XK08</accession>
<dbReference type="EMBL" id="JAUOPG010000009">
    <property type="protein sequence ID" value="MDO6454721.1"/>
    <property type="molecule type" value="Genomic_DNA"/>
</dbReference>
<keyword evidence="5" id="KW-1003">Cell membrane</keyword>
<keyword evidence="9" id="KW-0547">Nucleotide-binding</keyword>
<evidence type="ECO:0000259" key="18">
    <source>
        <dbReference type="Pfam" id="PF02706"/>
    </source>
</evidence>
<evidence type="ECO:0000256" key="17">
    <source>
        <dbReference type="SAM" id="Phobius"/>
    </source>
</evidence>
<evidence type="ECO:0000313" key="22">
    <source>
        <dbReference type="Proteomes" id="UP001169862"/>
    </source>
</evidence>